<proteinExistence type="inferred from homology"/>
<dbReference type="EMBL" id="MPTW01000001">
    <property type="protein sequence ID" value="OME74580.1"/>
    <property type="molecule type" value="Genomic_DNA"/>
</dbReference>
<feature type="transmembrane region" description="Helical" evidence="6">
    <location>
        <begin position="42"/>
        <end position="64"/>
    </location>
</feature>
<comment type="similarity">
    <text evidence="2">Belongs to the multi antimicrobial extrusion (MATE) (TC 2.A.66.1) family.</text>
</comment>
<dbReference type="InterPro" id="IPR050222">
    <property type="entry name" value="MATE_MdtK"/>
</dbReference>
<sequence length="134" mass="14600">MNMASPIFNIISCIGILIAIGGITLTAISLGEQNKGKANHYFNNAFYTLLMIAVVIFIMLVFFPHVLARIVGENSVLFPMVGNLLSVVLNIILDLIFICVFDMGITGAALASDFGDFTVCLVDGEFLYPSFNVW</sequence>
<evidence type="ECO:0000256" key="1">
    <source>
        <dbReference type="ARBA" id="ARBA00003408"/>
    </source>
</evidence>
<dbReference type="Proteomes" id="UP000187425">
    <property type="component" value="Unassembled WGS sequence"/>
</dbReference>
<keyword evidence="6" id="KW-0812">Transmembrane</keyword>
<keyword evidence="4" id="KW-0813">Transport</keyword>
<comment type="function">
    <text evidence="1">Multidrug efflux pump.</text>
</comment>
<evidence type="ECO:0000256" key="5">
    <source>
        <dbReference type="ARBA" id="ARBA00031636"/>
    </source>
</evidence>
<keyword evidence="6" id="KW-0472">Membrane</keyword>
<dbReference type="Pfam" id="PF01554">
    <property type="entry name" value="MatE"/>
    <property type="match status" value="1"/>
</dbReference>
<dbReference type="PANTHER" id="PTHR43298">
    <property type="entry name" value="MULTIDRUG RESISTANCE PROTEIN NORM-RELATED"/>
    <property type="match status" value="1"/>
</dbReference>
<dbReference type="GO" id="GO:0005886">
    <property type="term" value="C:plasma membrane"/>
    <property type="evidence" value="ECO:0007669"/>
    <property type="project" value="TreeGrafter"/>
</dbReference>
<evidence type="ECO:0000256" key="6">
    <source>
        <dbReference type="SAM" id="Phobius"/>
    </source>
</evidence>
<comment type="caution">
    <text evidence="7">The sequence shown here is derived from an EMBL/GenBank/DDBJ whole genome shotgun (WGS) entry which is preliminary data.</text>
</comment>
<name>A0A1R0ZPU7_9BACL</name>
<gene>
    <name evidence="7" type="ORF">BSK65_02585</name>
</gene>
<evidence type="ECO:0000256" key="3">
    <source>
        <dbReference type="ARBA" id="ARBA00020268"/>
    </source>
</evidence>
<organism evidence="7 8">
    <name type="scientific">Paenibacillus odorifer</name>
    <dbReference type="NCBI Taxonomy" id="189426"/>
    <lineage>
        <taxon>Bacteria</taxon>
        <taxon>Bacillati</taxon>
        <taxon>Bacillota</taxon>
        <taxon>Bacilli</taxon>
        <taxon>Bacillales</taxon>
        <taxon>Paenibacillaceae</taxon>
        <taxon>Paenibacillus</taxon>
    </lineage>
</organism>
<dbReference type="AlphaFoldDB" id="A0A1R0ZPU7"/>
<reference evidence="7 8" key="1">
    <citation type="submission" date="2016-11" db="EMBL/GenBank/DDBJ databases">
        <title>Paenibacillus species isolates.</title>
        <authorList>
            <person name="Beno S.M."/>
        </authorList>
    </citation>
    <scope>NUCLEOTIDE SEQUENCE [LARGE SCALE GENOMIC DNA]</scope>
    <source>
        <strain evidence="7 8">FSL H7-0443</strain>
    </source>
</reference>
<dbReference type="GO" id="GO:0015297">
    <property type="term" value="F:antiporter activity"/>
    <property type="evidence" value="ECO:0007669"/>
    <property type="project" value="InterPro"/>
</dbReference>
<evidence type="ECO:0000256" key="4">
    <source>
        <dbReference type="ARBA" id="ARBA00022448"/>
    </source>
</evidence>
<dbReference type="PANTHER" id="PTHR43298:SF2">
    <property type="entry name" value="FMN_FAD EXPORTER YEEO-RELATED"/>
    <property type="match status" value="1"/>
</dbReference>
<accession>A0A1R0ZPU7</accession>
<evidence type="ECO:0000256" key="2">
    <source>
        <dbReference type="ARBA" id="ARBA00010199"/>
    </source>
</evidence>
<evidence type="ECO:0000313" key="8">
    <source>
        <dbReference type="Proteomes" id="UP000187425"/>
    </source>
</evidence>
<evidence type="ECO:0000313" key="7">
    <source>
        <dbReference type="EMBL" id="OME74580.1"/>
    </source>
</evidence>
<feature type="transmembrane region" description="Helical" evidence="6">
    <location>
        <begin position="6"/>
        <end position="30"/>
    </location>
</feature>
<feature type="transmembrane region" description="Helical" evidence="6">
    <location>
        <begin position="76"/>
        <end position="101"/>
    </location>
</feature>
<dbReference type="GO" id="GO:0042910">
    <property type="term" value="F:xenobiotic transmembrane transporter activity"/>
    <property type="evidence" value="ECO:0007669"/>
    <property type="project" value="InterPro"/>
</dbReference>
<dbReference type="InterPro" id="IPR002528">
    <property type="entry name" value="MATE_fam"/>
</dbReference>
<keyword evidence="6" id="KW-1133">Transmembrane helix</keyword>
<protein>
    <recommendedName>
        <fullName evidence="3">Probable multidrug resistance protein NorM</fullName>
    </recommendedName>
    <alternativeName>
        <fullName evidence="5">Multidrug-efflux transporter</fullName>
    </alternativeName>
</protein>